<reference evidence="3" key="1">
    <citation type="submission" date="2017-01" db="EMBL/GenBank/DDBJ databases">
        <authorList>
            <person name="Varghese N."/>
            <person name="Submissions S."/>
        </authorList>
    </citation>
    <scope>NUCLEOTIDE SEQUENCE [LARGE SCALE GENOMIC DNA]</scope>
    <source>
        <strain evidence="3">DSM 24913</strain>
    </source>
</reference>
<dbReference type="STRING" id="484498.SAMN05421686_101311"/>
<proteinExistence type="predicted"/>
<organism evidence="2 3">
    <name type="scientific">Thalassolituus maritimus</name>
    <dbReference type="NCBI Taxonomy" id="484498"/>
    <lineage>
        <taxon>Bacteria</taxon>
        <taxon>Pseudomonadati</taxon>
        <taxon>Pseudomonadota</taxon>
        <taxon>Gammaproteobacteria</taxon>
        <taxon>Oceanospirillales</taxon>
        <taxon>Oceanospirillaceae</taxon>
        <taxon>Thalassolituus</taxon>
    </lineage>
</organism>
<dbReference type="Proteomes" id="UP000185639">
    <property type="component" value="Unassembled WGS sequence"/>
</dbReference>
<evidence type="ECO:0000313" key="2">
    <source>
        <dbReference type="EMBL" id="SIS43827.1"/>
    </source>
</evidence>
<feature type="chain" id="PRO_5012907564" description="Right handed beta helix region" evidence="1">
    <location>
        <begin position="21"/>
        <end position="475"/>
    </location>
</feature>
<sequence length="475" mass="49523">MELKKLLVAMTAVSAAMLTACGGDSSSSNNTTTPTTPTVTDNTCSVGVGKELDTTYSVDGVDMPVCLLSGSILTDATLTTDYVYSMTDYVTVGDGAGELTSYDAPSEVTLTIDPGVAFRSTSKGTLIISRGSKINANGTAEAPIVMSSIDDNYEGNKEWGGLVVQGFAKNNQCANEYAATPEEICNTADEADTGFHGGNDDADNSGSISYLIVAEGGYEVVADSEINGITMHSVGYGTTVENVMVYNNYDDGIEFFGGSVNVKHLILVDNGDESIDWDDGYRGNIQFSLVRQGVTNAGDNGIEADNAGLSNTAEPVSNPTLSNITFQTASEGSAYLMRAKVGTYGTLTKIAADNYAKAFRIADTETTVVLTDSLVEYTGMDAEDTLRLENSATEGQITGWGASSTSDNVALGNAFEVTGGNGSVTASTATSANASTGFFEETDYIGAVDPTVTAAESAWWAWAADVIPAAFETEE</sequence>
<keyword evidence="3" id="KW-1185">Reference proteome</keyword>
<protein>
    <recommendedName>
        <fullName evidence="4">Right handed beta helix region</fullName>
    </recommendedName>
</protein>
<dbReference type="SUPFAM" id="SSF51126">
    <property type="entry name" value="Pectin lyase-like"/>
    <property type="match status" value="1"/>
</dbReference>
<keyword evidence="1" id="KW-0732">Signal</keyword>
<dbReference type="PROSITE" id="PS51257">
    <property type="entry name" value="PROKAR_LIPOPROTEIN"/>
    <property type="match status" value="1"/>
</dbReference>
<evidence type="ECO:0000313" key="3">
    <source>
        <dbReference type="Proteomes" id="UP000185639"/>
    </source>
</evidence>
<dbReference type="RefSeq" id="WP_076513776.1">
    <property type="nucleotide sequence ID" value="NZ_CAJWBH010000004.1"/>
</dbReference>
<dbReference type="AlphaFoldDB" id="A0A1N7J3L1"/>
<dbReference type="PANTHER" id="PTHR41339:SF1">
    <property type="entry name" value="SECRETED PROTEIN"/>
    <property type="match status" value="1"/>
</dbReference>
<name>A0A1N7J3L1_9GAMM</name>
<gene>
    <name evidence="2" type="ORF">SAMN05421686_101311</name>
</gene>
<dbReference type="PANTHER" id="PTHR41339">
    <property type="entry name" value="LIPL48"/>
    <property type="match status" value="1"/>
</dbReference>
<dbReference type="OrthoDB" id="237393at2"/>
<evidence type="ECO:0008006" key="4">
    <source>
        <dbReference type="Google" id="ProtNLM"/>
    </source>
</evidence>
<dbReference type="EMBL" id="FTOH01000001">
    <property type="protein sequence ID" value="SIS43827.1"/>
    <property type="molecule type" value="Genomic_DNA"/>
</dbReference>
<feature type="signal peptide" evidence="1">
    <location>
        <begin position="1"/>
        <end position="20"/>
    </location>
</feature>
<evidence type="ECO:0000256" key="1">
    <source>
        <dbReference type="SAM" id="SignalP"/>
    </source>
</evidence>
<dbReference type="InterPro" id="IPR011050">
    <property type="entry name" value="Pectin_lyase_fold/virulence"/>
</dbReference>
<accession>A0A1N7J3L1</accession>